<evidence type="ECO:0000256" key="2">
    <source>
        <dbReference type="ARBA" id="ARBA00006706"/>
    </source>
</evidence>
<dbReference type="PANTHER" id="PTHR43281">
    <property type="entry name" value="FARNESYL DIPHOSPHATE SYNTHASE"/>
    <property type="match status" value="1"/>
</dbReference>
<protein>
    <recommendedName>
        <fullName evidence="4">Farnesyl diphosphate synthase</fullName>
        <ecNumber evidence="3">2.5.1.10</ecNumber>
    </recommendedName>
    <alternativeName>
        <fullName evidence="10">(2E,6E)-farnesyl diphosphate synthase</fullName>
    </alternativeName>
    <alternativeName>
        <fullName evidence="9">Geranyltranstransferase</fullName>
    </alternativeName>
</protein>
<organism evidence="13 14">
    <name type="scientific">Peribacillus glennii</name>
    <dbReference type="NCBI Taxonomy" id="2303991"/>
    <lineage>
        <taxon>Bacteria</taxon>
        <taxon>Bacillati</taxon>
        <taxon>Bacillota</taxon>
        <taxon>Bacilli</taxon>
        <taxon>Bacillales</taxon>
        <taxon>Bacillaceae</taxon>
        <taxon>Peribacillus</taxon>
    </lineage>
</organism>
<dbReference type="GO" id="GO:0046872">
    <property type="term" value="F:metal ion binding"/>
    <property type="evidence" value="ECO:0007669"/>
    <property type="project" value="UniProtKB-KW"/>
</dbReference>
<dbReference type="GO" id="GO:0016114">
    <property type="term" value="P:terpenoid biosynthetic process"/>
    <property type="evidence" value="ECO:0007669"/>
    <property type="project" value="UniProtKB-ARBA"/>
</dbReference>
<dbReference type="CDD" id="cd00685">
    <property type="entry name" value="Trans_IPPS_HT"/>
    <property type="match status" value="1"/>
</dbReference>
<evidence type="ECO:0000256" key="6">
    <source>
        <dbReference type="ARBA" id="ARBA00022723"/>
    </source>
</evidence>
<evidence type="ECO:0000256" key="5">
    <source>
        <dbReference type="ARBA" id="ARBA00022679"/>
    </source>
</evidence>
<comment type="catalytic activity">
    <reaction evidence="11">
        <text>isopentenyl diphosphate + (2E)-geranyl diphosphate = (2E,6E)-farnesyl diphosphate + diphosphate</text>
        <dbReference type="Rhea" id="RHEA:19361"/>
        <dbReference type="ChEBI" id="CHEBI:33019"/>
        <dbReference type="ChEBI" id="CHEBI:58057"/>
        <dbReference type="ChEBI" id="CHEBI:128769"/>
        <dbReference type="ChEBI" id="CHEBI:175763"/>
        <dbReference type="EC" id="2.5.1.10"/>
    </reaction>
</comment>
<dbReference type="Pfam" id="PF00348">
    <property type="entry name" value="polyprenyl_synt"/>
    <property type="match status" value="1"/>
</dbReference>
<dbReference type="SFLD" id="SFLDS00005">
    <property type="entry name" value="Isoprenoid_Synthase_Type_I"/>
    <property type="match status" value="1"/>
</dbReference>
<dbReference type="PROSITE" id="PS00444">
    <property type="entry name" value="POLYPRENYL_SYNTHASE_2"/>
    <property type="match status" value="1"/>
</dbReference>
<comment type="caution">
    <text evidence="13">The sequence shown here is derived from an EMBL/GenBank/DDBJ whole genome shotgun (WGS) entry which is preliminary data.</text>
</comment>
<keyword evidence="8" id="KW-0414">Isoprene biosynthesis</keyword>
<evidence type="ECO:0000256" key="3">
    <source>
        <dbReference type="ARBA" id="ARBA00012439"/>
    </source>
</evidence>
<dbReference type="EC" id="2.5.1.10" evidence="3"/>
<evidence type="ECO:0000256" key="7">
    <source>
        <dbReference type="ARBA" id="ARBA00022842"/>
    </source>
</evidence>
<dbReference type="PANTHER" id="PTHR43281:SF1">
    <property type="entry name" value="FARNESYL DIPHOSPHATE SYNTHASE"/>
    <property type="match status" value="1"/>
</dbReference>
<dbReference type="Proteomes" id="UP000262939">
    <property type="component" value="Unassembled WGS sequence"/>
</dbReference>
<evidence type="ECO:0000256" key="9">
    <source>
        <dbReference type="ARBA" id="ARBA00032380"/>
    </source>
</evidence>
<evidence type="ECO:0000313" key="13">
    <source>
        <dbReference type="EMBL" id="RFU65650.1"/>
    </source>
</evidence>
<dbReference type="OrthoDB" id="9805316at2"/>
<evidence type="ECO:0000256" key="10">
    <source>
        <dbReference type="ARBA" id="ARBA00032873"/>
    </source>
</evidence>
<evidence type="ECO:0000313" key="14">
    <source>
        <dbReference type="Proteomes" id="UP000262939"/>
    </source>
</evidence>
<gene>
    <name evidence="13" type="ORF">D0466_07190</name>
</gene>
<dbReference type="InterPro" id="IPR000092">
    <property type="entry name" value="Polyprenyl_synt"/>
</dbReference>
<sequence length="298" mass="32066">MEKGGTLESFAAEHKKLLETALINYVGKIQAPDILKKAMVYSLEAGGKRIRPLLVFAVLSAFGKDTRLGIPAACAIEMIHTYSLIHDDLPSMDDDDLRRGKPTNHKVFGEANAILAGDALLTLSFQIIAQAAQPQVPAETALELIRELSKAAGAEGMVAGQAADIAGENKSLSLNELEYIHEHKTGKLLSISVLSGAILSGASYDQRRHLLQFSRDLGLAFQIRDDILDIEGTEEMIGKPVGSDAGNDKSTYPSLLTLDGAKQKLNEHIAQALAHLAKTNLDTGLLEEITNLIAARNH</sequence>
<evidence type="ECO:0000256" key="11">
    <source>
        <dbReference type="ARBA" id="ARBA00049399"/>
    </source>
</evidence>
<evidence type="ECO:0000256" key="8">
    <source>
        <dbReference type="ARBA" id="ARBA00023229"/>
    </source>
</evidence>
<dbReference type="GO" id="GO:0005737">
    <property type="term" value="C:cytoplasm"/>
    <property type="evidence" value="ECO:0007669"/>
    <property type="project" value="UniProtKB-ARBA"/>
</dbReference>
<name>A0A372LH73_9BACI</name>
<dbReference type="InterPro" id="IPR053378">
    <property type="entry name" value="Prenyl_diphosphate_synthase"/>
</dbReference>
<proteinExistence type="inferred from homology"/>
<comment type="similarity">
    <text evidence="2 12">Belongs to the FPP/GGPP synthase family.</text>
</comment>
<dbReference type="InterPro" id="IPR033749">
    <property type="entry name" value="Polyprenyl_synt_CS"/>
</dbReference>
<accession>A0A372LH73</accession>
<keyword evidence="6" id="KW-0479">Metal-binding</keyword>
<evidence type="ECO:0000256" key="12">
    <source>
        <dbReference type="RuleBase" id="RU004466"/>
    </source>
</evidence>
<dbReference type="SUPFAM" id="SSF48576">
    <property type="entry name" value="Terpenoid synthases"/>
    <property type="match status" value="1"/>
</dbReference>
<keyword evidence="7" id="KW-0460">Magnesium</keyword>
<dbReference type="FunFam" id="1.10.600.10:FF:000001">
    <property type="entry name" value="Geranylgeranyl diphosphate synthase"/>
    <property type="match status" value="1"/>
</dbReference>
<evidence type="ECO:0000256" key="1">
    <source>
        <dbReference type="ARBA" id="ARBA00001946"/>
    </source>
</evidence>
<dbReference type="PROSITE" id="PS00723">
    <property type="entry name" value="POLYPRENYL_SYNTHASE_1"/>
    <property type="match status" value="1"/>
</dbReference>
<dbReference type="SFLD" id="SFLDG01017">
    <property type="entry name" value="Polyprenyl_Transferase_Like"/>
    <property type="match status" value="1"/>
</dbReference>
<keyword evidence="14" id="KW-1185">Reference proteome</keyword>
<dbReference type="Gene3D" id="1.10.600.10">
    <property type="entry name" value="Farnesyl Diphosphate Synthase"/>
    <property type="match status" value="1"/>
</dbReference>
<dbReference type="AlphaFoldDB" id="A0A372LH73"/>
<dbReference type="NCBIfam" id="NF045485">
    <property type="entry name" value="FPPsyn"/>
    <property type="match status" value="1"/>
</dbReference>
<dbReference type="RefSeq" id="WP_117321823.1">
    <property type="nucleotide sequence ID" value="NZ_QVTD01000003.1"/>
</dbReference>
<comment type="cofactor">
    <cofactor evidence="1">
        <name>Mg(2+)</name>
        <dbReference type="ChEBI" id="CHEBI:18420"/>
    </cofactor>
</comment>
<dbReference type="InterPro" id="IPR008949">
    <property type="entry name" value="Isoprenoid_synthase_dom_sf"/>
</dbReference>
<dbReference type="GO" id="GO:0004337">
    <property type="term" value="F:(2E,6E)-farnesyl diphosphate synthase activity"/>
    <property type="evidence" value="ECO:0007669"/>
    <property type="project" value="UniProtKB-EC"/>
</dbReference>
<reference evidence="13 14" key="1">
    <citation type="submission" date="2018-08" db="EMBL/GenBank/DDBJ databases">
        <title>Bacillus chawlae sp. nov., Bacillus glennii sp. nov., and Bacillus saganii sp. nov. Isolated from the Vehicle Assembly Building at Kennedy Space Center where the Viking Spacecraft were Assembled.</title>
        <authorList>
            <person name="Seuylemezian A."/>
            <person name="Vaishampayan P."/>
        </authorList>
    </citation>
    <scope>NUCLEOTIDE SEQUENCE [LARGE SCALE GENOMIC DNA]</scope>
    <source>
        <strain evidence="13 14">V44-8</strain>
    </source>
</reference>
<evidence type="ECO:0000256" key="4">
    <source>
        <dbReference type="ARBA" id="ARBA00015100"/>
    </source>
</evidence>
<keyword evidence="5 12" id="KW-0808">Transferase</keyword>
<dbReference type="EMBL" id="QVTD01000003">
    <property type="protein sequence ID" value="RFU65650.1"/>
    <property type="molecule type" value="Genomic_DNA"/>
</dbReference>